<feature type="compositionally biased region" description="Acidic residues" evidence="1">
    <location>
        <begin position="77"/>
        <end position="86"/>
    </location>
</feature>
<feature type="compositionally biased region" description="Acidic residues" evidence="1">
    <location>
        <begin position="103"/>
        <end position="118"/>
    </location>
</feature>
<organism evidence="2 3">
    <name type="scientific">Cuscuta europaea</name>
    <name type="common">European dodder</name>
    <dbReference type="NCBI Taxonomy" id="41803"/>
    <lineage>
        <taxon>Eukaryota</taxon>
        <taxon>Viridiplantae</taxon>
        <taxon>Streptophyta</taxon>
        <taxon>Embryophyta</taxon>
        <taxon>Tracheophyta</taxon>
        <taxon>Spermatophyta</taxon>
        <taxon>Magnoliopsida</taxon>
        <taxon>eudicotyledons</taxon>
        <taxon>Gunneridae</taxon>
        <taxon>Pentapetalae</taxon>
        <taxon>asterids</taxon>
        <taxon>lamiids</taxon>
        <taxon>Solanales</taxon>
        <taxon>Convolvulaceae</taxon>
        <taxon>Cuscuteae</taxon>
        <taxon>Cuscuta</taxon>
        <taxon>Cuscuta subgen. Cuscuta</taxon>
    </lineage>
</organism>
<comment type="caution">
    <text evidence="2">The sequence shown here is derived from an EMBL/GenBank/DDBJ whole genome shotgun (WGS) entry which is preliminary data.</text>
</comment>
<accession>A0A9P1DXE0</accession>
<proteinExistence type="predicted"/>
<gene>
    <name evidence="2" type="ORF">CEURO_LOCUS744</name>
</gene>
<keyword evidence="3" id="KW-1185">Reference proteome</keyword>
<evidence type="ECO:0000256" key="1">
    <source>
        <dbReference type="SAM" id="MobiDB-lite"/>
    </source>
</evidence>
<reference evidence="2" key="1">
    <citation type="submission" date="2022-07" db="EMBL/GenBank/DDBJ databases">
        <authorList>
            <person name="Macas J."/>
            <person name="Novak P."/>
            <person name="Neumann P."/>
        </authorList>
    </citation>
    <scope>NUCLEOTIDE SEQUENCE</scope>
</reference>
<dbReference type="AlphaFoldDB" id="A0A9P1DXE0"/>
<feature type="region of interest" description="Disordered" evidence="1">
    <location>
        <begin position="1"/>
        <end position="43"/>
    </location>
</feature>
<dbReference type="Proteomes" id="UP001152484">
    <property type="component" value="Unassembled WGS sequence"/>
</dbReference>
<name>A0A9P1DXE0_CUSEU</name>
<evidence type="ECO:0000313" key="2">
    <source>
        <dbReference type="EMBL" id="CAH9054989.1"/>
    </source>
</evidence>
<dbReference type="EMBL" id="CAMAPE010000002">
    <property type="protein sequence ID" value="CAH9054989.1"/>
    <property type="molecule type" value="Genomic_DNA"/>
</dbReference>
<sequence length="125" mass="13706">MGNLQRNRSKEIARDHPSGRSGQSKGKRQVGATSSSQIRDDWAADYNRRDAMVVEQLQQLLDQNQGRFLHQENLPEINEESEDNDSEKDQGSDGNAGHQVGGPEDEQSDGDNPDEEEQAGGVGSS</sequence>
<feature type="region of interest" description="Disordered" evidence="1">
    <location>
        <begin position="64"/>
        <end position="125"/>
    </location>
</feature>
<evidence type="ECO:0000313" key="3">
    <source>
        <dbReference type="Proteomes" id="UP001152484"/>
    </source>
</evidence>
<feature type="compositionally biased region" description="Basic and acidic residues" evidence="1">
    <location>
        <begin position="8"/>
        <end position="18"/>
    </location>
</feature>
<protein>
    <submittedName>
        <fullName evidence="2">Uncharacterized protein</fullName>
    </submittedName>
</protein>